<feature type="transmembrane region" description="Helical" evidence="10">
    <location>
        <begin position="150"/>
        <end position="177"/>
    </location>
</feature>
<protein>
    <recommendedName>
        <fullName evidence="13">Claudin 23a</fullName>
    </recommendedName>
</protein>
<keyword evidence="12" id="KW-1185">Reference proteome</keyword>
<name>A0A4W4F309_ELEEL</name>
<dbReference type="GO" id="GO:0005886">
    <property type="term" value="C:plasma membrane"/>
    <property type="evidence" value="ECO:0007669"/>
    <property type="project" value="UniProtKB-SubCell"/>
</dbReference>
<keyword evidence="7" id="KW-0965">Cell junction</keyword>
<comment type="subcellular location">
    <subcellularLocation>
        <location evidence="1">Cell junction</location>
        <location evidence="1">Tight junction</location>
    </subcellularLocation>
    <subcellularLocation>
        <location evidence="2">Cell membrane</location>
        <topology evidence="2">Multi-pass membrane protein</topology>
    </subcellularLocation>
</comment>
<dbReference type="OMA" id="IGTHCWT"/>
<reference evidence="11" key="4">
    <citation type="submission" date="2025-08" db="UniProtKB">
        <authorList>
            <consortium name="Ensembl"/>
        </authorList>
    </citation>
    <scope>IDENTIFICATION</scope>
</reference>
<proteinExistence type="inferred from homology"/>
<dbReference type="KEGG" id="eee:113577162"/>
<dbReference type="STRING" id="8005.ENSEEEP00000019057"/>
<dbReference type="PRINTS" id="PR01077">
    <property type="entry name" value="CLAUDIN"/>
</dbReference>
<dbReference type="PANTHER" id="PTHR12002">
    <property type="entry name" value="CLAUDIN"/>
    <property type="match status" value="1"/>
</dbReference>
<keyword evidence="6 10" id="KW-0812">Transmembrane</keyword>
<evidence type="ECO:0000256" key="7">
    <source>
        <dbReference type="ARBA" id="ARBA00022949"/>
    </source>
</evidence>
<dbReference type="GeneID" id="113577162"/>
<reference evidence="12" key="2">
    <citation type="journal article" date="2017" name="Sci. Adv.">
        <title>A tail of two voltages: Proteomic comparison of the three electric organs of the electric eel.</title>
        <authorList>
            <person name="Traeger L.L."/>
            <person name="Sabat G."/>
            <person name="Barrett-Wilt G.A."/>
            <person name="Wells G.B."/>
            <person name="Sussman M.R."/>
        </authorList>
    </citation>
    <scope>NUCLEOTIDE SEQUENCE [LARGE SCALE GENOMIC DNA]</scope>
</reference>
<evidence type="ECO:0000313" key="12">
    <source>
        <dbReference type="Proteomes" id="UP000314983"/>
    </source>
</evidence>
<sequence>MRTPRNIIFVLIIVPCGWILELTSTVAPNWRTIHNITGQPPDLALHQGIWDICRSFTASRDVICNHEDIEYFNNQIIEIARRMMAASLIVTLIGLSVATIGTHCWTDEPRCMVASLGGLLIFCSGVLAIIPVAWYHYILPDINSPSTDIRVGYCIILGYTGGITEVLGGLIMISGIYRCYAALNRGDRAETSTEQSSTYSVRKTVIPSVSINKSRRSSFPNSVESLKEEIDFRRAKRPISISYSL</sequence>
<dbReference type="GO" id="GO:0005923">
    <property type="term" value="C:bicellular tight junction"/>
    <property type="evidence" value="ECO:0007669"/>
    <property type="project" value="UniProtKB-SubCell"/>
</dbReference>
<dbReference type="Ensembl" id="ENSEEET00000019268.2">
    <property type="protein sequence ID" value="ENSEEEP00000019057.2"/>
    <property type="gene ID" value="ENSEEEG00000009356.2"/>
</dbReference>
<dbReference type="Pfam" id="PF00822">
    <property type="entry name" value="PMP22_Claudin"/>
    <property type="match status" value="1"/>
</dbReference>
<feature type="transmembrane region" description="Helical" evidence="10">
    <location>
        <begin position="83"/>
        <end position="101"/>
    </location>
</feature>
<evidence type="ECO:0000256" key="10">
    <source>
        <dbReference type="SAM" id="Phobius"/>
    </source>
</evidence>
<keyword evidence="4" id="KW-0796">Tight junction</keyword>
<reference evidence="11" key="5">
    <citation type="submission" date="2025-09" db="UniProtKB">
        <authorList>
            <consortium name="Ensembl"/>
        </authorList>
    </citation>
    <scope>IDENTIFICATION</scope>
</reference>
<evidence type="ECO:0008006" key="13">
    <source>
        <dbReference type="Google" id="ProtNLM"/>
    </source>
</evidence>
<keyword evidence="8 10" id="KW-1133">Transmembrane helix</keyword>
<dbReference type="InterPro" id="IPR004031">
    <property type="entry name" value="PMP22/EMP/MP20/Claudin"/>
</dbReference>
<evidence type="ECO:0000256" key="1">
    <source>
        <dbReference type="ARBA" id="ARBA00004435"/>
    </source>
</evidence>
<dbReference type="AlphaFoldDB" id="A0A4W4F309"/>
<feature type="transmembrane region" description="Helical" evidence="10">
    <location>
        <begin position="7"/>
        <end position="27"/>
    </location>
</feature>
<evidence type="ECO:0000256" key="8">
    <source>
        <dbReference type="ARBA" id="ARBA00022989"/>
    </source>
</evidence>
<evidence type="ECO:0000313" key="11">
    <source>
        <dbReference type="Ensembl" id="ENSEEEP00000019057.2"/>
    </source>
</evidence>
<evidence type="ECO:0000256" key="2">
    <source>
        <dbReference type="ARBA" id="ARBA00004651"/>
    </source>
</evidence>
<dbReference type="RefSeq" id="XP_026865451.2">
    <property type="nucleotide sequence ID" value="XM_027009650.2"/>
</dbReference>
<organism evidence="11 12">
    <name type="scientific">Electrophorus electricus</name>
    <name type="common">Electric eel</name>
    <name type="synonym">Gymnotus electricus</name>
    <dbReference type="NCBI Taxonomy" id="8005"/>
    <lineage>
        <taxon>Eukaryota</taxon>
        <taxon>Metazoa</taxon>
        <taxon>Chordata</taxon>
        <taxon>Craniata</taxon>
        <taxon>Vertebrata</taxon>
        <taxon>Euteleostomi</taxon>
        <taxon>Actinopterygii</taxon>
        <taxon>Neopterygii</taxon>
        <taxon>Teleostei</taxon>
        <taxon>Ostariophysi</taxon>
        <taxon>Gymnotiformes</taxon>
        <taxon>Gymnotoidei</taxon>
        <taxon>Gymnotidae</taxon>
        <taxon>Electrophorus</taxon>
    </lineage>
</organism>
<feature type="transmembrane region" description="Helical" evidence="10">
    <location>
        <begin position="113"/>
        <end position="138"/>
    </location>
</feature>
<dbReference type="Proteomes" id="UP000314983">
    <property type="component" value="Chromosome 2"/>
</dbReference>
<evidence type="ECO:0000256" key="6">
    <source>
        <dbReference type="ARBA" id="ARBA00022692"/>
    </source>
</evidence>
<reference evidence="11" key="3">
    <citation type="submission" date="2020-05" db="EMBL/GenBank/DDBJ databases">
        <title>Electrophorus electricus (electric eel) genome, fEleEle1, primary haplotype.</title>
        <authorList>
            <person name="Myers G."/>
            <person name="Meyer A."/>
            <person name="Fedrigo O."/>
            <person name="Formenti G."/>
            <person name="Rhie A."/>
            <person name="Tracey A."/>
            <person name="Sims Y."/>
            <person name="Jarvis E.D."/>
        </authorList>
    </citation>
    <scope>NUCLEOTIDE SEQUENCE [LARGE SCALE GENOMIC DNA]</scope>
</reference>
<gene>
    <name evidence="11" type="primary">LOC113577162</name>
</gene>
<evidence type="ECO:0000256" key="3">
    <source>
        <dbReference type="ARBA" id="ARBA00008295"/>
    </source>
</evidence>
<reference evidence="12" key="1">
    <citation type="journal article" date="2014" name="Science">
        <title>Nonhuman genetics. Genomic basis for the convergent evolution of electric organs.</title>
        <authorList>
            <person name="Gallant J.R."/>
            <person name="Traeger L.L."/>
            <person name="Volkening J.D."/>
            <person name="Moffett H."/>
            <person name="Chen P.H."/>
            <person name="Novina C.D."/>
            <person name="Phillips G.N.Jr."/>
            <person name="Anand R."/>
            <person name="Wells G.B."/>
            <person name="Pinch M."/>
            <person name="Guth R."/>
            <person name="Unguez G.A."/>
            <person name="Albert J.S."/>
            <person name="Zakon H.H."/>
            <person name="Samanta M.P."/>
            <person name="Sussman M.R."/>
        </authorList>
    </citation>
    <scope>NUCLEOTIDE SEQUENCE [LARGE SCALE GENOMIC DNA]</scope>
</reference>
<keyword evidence="5" id="KW-1003">Cell membrane</keyword>
<evidence type="ECO:0000256" key="4">
    <source>
        <dbReference type="ARBA" id="ARBA00022427"/>
    </source>
</evidence>
<dbReference type="InterPro" id="IPR006187">
    <property type="entry name" value="Claudin"/>
</dbReference>
<accession>A0A4W4F309</accession>
<evidence type="ECO:0000256" key="5">
    <source>
        <dbReference type="ARBA" id="ARBA00022475"/>
    </source>
</evidence>
<dbReference type="Gene3D" id="1.20.140.150">
    <property type="match status" value="1"/>
</dbReference>
<dbReference type="GO" id="GO:0005198">
    <property type="term" value="F:structural molecule activity"/>
    <property type="evidence" value="ECO:0007669"/>
    <property type="project" value="InterPro"/>
</dbReference>
<keyword evidence="9 10" id="KW-0472">Membrane</keyword>
<evidence type="ECO:0000256" key="9">
    <source>
        <dbReference type="ARBA" id="ARBA00023136"/>
    </source>
</evidence>
<comment type="similarity">
    <text evidence="3">Belongs to the claudin family.</text>
</comment>
<dbReference type="GeneTree" id="ENSGT00390000006975"/>